<dbReference type="RefSeq" id="WP_339574991.1">
    <property type="nucleotide sequence ID" value="NZ_JBBIAA010000009.1"/>
</dbReference>
<proteinExistence type="predicted"/>
<reference evidence="1 2" key="1">
    <citation type="journal article" date="2017" name="Int. J. Syst. Evol. Microbiol.">
        <title>Pseudokineococcus basanitobsidens sp. nov., isolated from volcanic rock.</title>
        <authorList>
            <person name="Lee D.W."/>
            <person name="Park M.Y."/>
            <person name="Kim J.J."/>
            <person name="Kim B.S."/>
        </authorList>
    </citation>
    <scope>NUCLEOTIDE SEQUENCE [LARGE SCALE GENOMIC DNA]</scope>
    <source>
        <strain evidence="1 2">DSM 103726</strain>
    </source>
</reference>
<organism evidence="1 2">
    <name type="scientific">Pseudokineococcus basanitobsidens</name>
    <dbReference type="NCBI Taxonomy" id="1926649"/>
    <lineage>
        <taxon>Bacteria</taxon>
        <taxon>Bacillati</taxon>
        <taxon>Actinomycetota</taxon>
        <taxon>Actinomycetes</taxon>
        <taxon>Kineosporiales</taxon>
        <taxon>Kineosporiaceae</taxon>
        <taxon>Pseudokineococcus</taxon>
    </lineage>
</organism>
<protein>
    <submittedName>
        <fullName evidence="1">DivIVA domain-containing protein</fullName>
    </submittedName>
</protein>
<comment type="caution">
    <text evidence="1">The sequence shown here is derived from an EMBL/GenBank/DDBJ whole genome shotgun (WGS) entry which is preliminary data.</text>
</comment>
<dbReference type="Proteomes" id="UP001387100">
    <property type="component" value="Unassembled WGS sequence"/>
</dbReference>
<dbReference type="Gene3D" id="6.10.250.660">
    <property type="match status" value="1"/>
</dbReference>
<dbReference type="NCBIfam" id="TIGR03544">
    <property type="entry name" value="DivI1A_domain"/>
    <property type="match status" value="2"/>
</dbReference>
<sequence>MDVPLTAGELRAVVLPVRRWGEGYAVEDVDALLERVATALEDPLATSPTAALVADARFHVVRRHGYDQMAVDDLLDRAVHALRARGLVEEAPTRGPVPTAADLAAVTLPTAPFLSVAYVPDDVDELLERAAAALRHRGASGPALTAGAVRDATLRTTRRGGYSLAEVDDLLDRVARALEAGPRG</sequence>
<dbReference type="EMBL" id="JBBIAA010000009">
    <property type="protein sequence ID" value="MEJ5945606.1"/>
    <property type="molecule type" value="Genomic_DNA"/>
</dbReference>
<evidence type="ECO:0000313" key="1">
    <source>
        <dbReference type="EMBL" id="MEJ5945606.1"/>
    </source>
</evidence>
<dbReference type="InterPro" id="IPR019933">
    <property type="entry name" value="DivIVA_domain"/>
</dbReference>
<keyword evidence="2" id="KW-1185">Reference proteome</keyword>
<gene>
    <name evidence="1" type="ORF">WDZ17_09915</name>
</gene>
<accession>A0ABU8RKN2</accession>
<evidence type="ECO:0000313" key="2">
    <source>
        <dbReference type="Proteomes" id="UP001387100"/>
    </source>
</evidence>
<name>A0ABU8RKN2_9ACTN</name>